<comment type="similarity">
    <text evidence="2 10 13">Belongs to the SecY/SEC61-alpha family.</text>
</comment>
<comment type="subcellular location">
    <subcellularLocation>
        <location evidence="10">Cell membrane</location>
        <topology evidence="10">Multi-pass membrane protein</topology>
    </subcellularLocation>
    <subcellularLocation>
        <location evidence="1 12">Membrane</location>
        <topology evidence="1 12">Multi-pass membrane protein</topology>
    </subcellularLocation>
</comment>
<proteinExistence type="inferred from homology"/>
<feature type="transmembrane region" description="Helical" evidence="10">
    <location>
        <begin position="159"/>
        <end position="179"/>
    </location>
</feature>
<feature type="transmembrane region" description="Helical" evidence="10">
    <location>
        <begin position="191"/>
        <end position="212"/>
    </location>
</feature>
<evidence type="ECO:0000256" key="1">
    <source>
        <dbReference type="ARBA" id="ARBA00004141"/>
    </source>
</evidence>
<gene>
    <name evidence="10 14" type="primary">secY</name>
    <name evidence="14" type="ORF">IPV69_18435</name>
</gene>
<dbReference type="GO" id="GO:0065002">
    <property type="term" value="P:intracellular protein transmembrane transport"/>
    <property type="evidence" value="ECO:0007669"/>
    <property type="project" value="UniProtKB-UniRule"/>
</dbReference>
<sequence length="473" mass="52802">MLKTFLNIFRVPELRNKVLFTLFMLMIYRIGFHVPIPGVDQTAFEEMAKKQSEGGDAFGRITAYLSIFSGGSLSQSTIFGLGVMPYISASIIFQLLATVVPSLEKLRKEGETGRRKIQEWTRYATVPLCIIQGAFWIKYMQSPGGGVSSLVQSQFAHTFGFWFMALTCLTAGCLFLMWLGEQIDEYGLGNGISLLILAGIVARMPFALTLLAQQTNFTAVNDPSRPIGIGHILFLMFAFVFIIAGSILITQAQRRIPIQQAKHTRGRRVYGGQRQYLPLRVNHGGVMPIIFAQSLMLFPGLALDAIKSWVVPSGNPDGFFANLVLFLQVEFQRGGFLYILTEIVMIYFFSYFWTTVQFQPKEMANQLRDYGSFIPGLRPGKRTADYLEKVMMRMTYVGAAFLCIIAVIPTAITAWLKIDPNISAFLGGTGLLIVVSVALDMVQRIEANLLMRNYSGFLSGPGQKGKRIKGRQY</sequence>
<feature type="transmembrane region" description="Helical" evidence="10">
    <location>
        <begin position="120"/>
        <end position="139"/>
    </location>
</feature>
<evidence type="ECO:0000256" key="12">
    <source>
        <dbReference type="RuleBase" id="RU003484"/>
    </source>
</evidence>
<feature type="transmembrane region" description="Helical" evidence="10">
    <location>
        <begin position="18"/>
        <end position="36"/>
    </location>
</feature>
<evidence type="ECO:0000256" key="8">
    <source>
        <dbReference type="ARBA" id="ARBA00023136"/>
    </source>
</evidence>
<evidence type="ECO:0000256" key="4">
    <source>
        <dbReference type="ARBA" id="ARBA00022692"/>
    </source>
</evidence>
<feature type="transmembrane region" description="Helical" evidence="10">
    <location>
        <begin position="284"/>
        <end position="303"/>
    </location>
</feature>
<comment type="function">
    <text evidence="10 11">The central subunit of the protein translocation channel SecYEG. Consists of two halves formed by TMs 1-5 and 6-10. These two domains form a lateral gate at the front which open onto the bilayer between TMs 2 and 7, and are clamped together by SecE at the back. The channel is closed by both a pore ring composed of hydrophobic SecY resides and a short helix (helix 2A) on the extracellular side of the membrane which forms a plug. The plug probably moves laterally to allow the channel to open. The ring and the pore may move independently.</text>
</comment>
<dbReference type="HAMAP" id="MF_01465">
    <property type="entry name" value="SecY"/>
    <property type="match status" value="1"/>
</dbReference>
<evidence type="ECO:0000256" key="6">
    <source>
        <dbReference type="ARBA" id="ARBA00022989"/>
    </source>
</evidence>
<dbReference type="PROSITE" id="PS00755">
    <property type="entry name" value="SECY_1"/>
    <property type="match status" value="1"/>
</dbReference>
<evidence type="ECO:0000256" key="11">
    <source>
        <dbReference type="RuleBase" id="RU000537"/>
    </source>
</evidence>
<accession>A0A7M2WRS3</accession>
<feature type="transmembrane region" description="Helical" evidence="10">
    <location>
        <begin position="422"/>
        <end position="442"/>
    </location>
</feature>
<name>A0A7M2WRS3_9BACT</name>
<keyword evidence="7 10" id="KW-0811">Translocation</keyword>
<keyword evidence="3 10" id="KW-0813">Transport</keyword>
<keyword evidence="6 10" id="KW-1133">Transmembrane helix</keyword>
<dbReference type="FunFam" id="1.10.3370.10:FF:000001">
    <property type="entry name" value="Preprotein translocase subunit SecY"/>
    <property type="match status" value="1"/>
</dbReference>
<reference evidence="14 15" key="1">
    <citation type="submission" date="2020-10" db="EMBL/GenBank/DDBJ databases">
        <title>Wide distribution of Phycisphaera-like planctomycetes from WD2101 soil group in peatlands and genome analysis of the first cultivated representative.</title>
        <authorList>
            <person name="Dedysh S.N."/>
            <person name="Beletsky A.V."/>
            <person name="Ivanova A."/>
            <person name="Kulichevskaya I.S."/>
            <person name="Suzina N.E."/>
            <person name="Philippov D.A."/>
            <person name="Rakitin A.L."/>
            <person name="Mardanov A.V."/>
            <person name="Ravin N.V."/>
        </authorList>
    </citation>
    <scope>NUCLEOTIDE SEQUENCE [LARGE SCALE GENOMIC DNA]</scope>
    <source>
        <strain evidence="14 15">M1803</strain>
    </source>
</reference>
<dbReference type="InterPro" id="IPR002208">
    <property type="entry name" value="SecY/SEC61-alpha"/>
</dbReference>
<dbReference type="PIRSF" id="PIRSF004557">
    <property type="entry name" value="SecY"/>
    <property type="match status" value="1"/>
</dbReference>
<keyword evidence="15" id="KW-1185">Reference proteome</keyword>
<feature type="transmembrane region" description="Helical" evidence="10">
    <location>
        <begin position="232"/>
        <end position="250"/>
    </location>
</feature>
<dbReference type="PROSITE" id="PS00756">
    <property type="entry name" value="SECY_2"/>
    <property type="match status" value="1"/>
</dbReference>
<evidence type="ECO:0000256" key="3">
    <source>
        <dbReference type="ARBA" id="ARBA00022448"/>
    </source>
</evidence>
<dbReference type="Proteomes" id="UP000593765">
    <property type="component" value="Chromosome"/>
</dbReference>
<dbReference type="Gene3D" id="1.10.3370.10">
    <property type="entry name" value="SecY subunit domain"/>
    <property type="match status" value="1"/>
</dbReference>
<dbReference type="GO" id="GO:0005886">
    <property type="term" value="C:plasma membrane"/>
    <property type="evidence" value="ECO:0007669"/>
    <property type="project" value="UniProtKB-SubCell"/>
</dbReference>
<dbReference type="PRINTS" id="PR00303">
    <property type="entry name" value="SECYTRNLCASE"/>
</dbReference>
<feature type="transmembrane region" description="Helical" evidence="10">
    <location>
        <begin position="396"/>
        <end position="416"/>
    </location>
</feature>
<dbReference type="RefSeq" id="WP_206291191.1">
    <property type="nucleotide sequence ID" value="NZ_CP063458.1"/>
</dbReference>
<keyword evidence="10" id="KW-1003">Cell membrane</keyword>
<feature type="transmembrane region" description="Helical" evidence="10">
    <location>
        <begin position="78"/>
        <end position="100"/>
    </location>
</feature>
<evidence type="ECO:0000256" key="2">
    <source>
        <dbReference type="ARBA" id="ARBA00005751"/>
    </source>
</evidence>
<dbReference type="InterPro" id="IPR023201">
    <property type="entry name" value="SecY_dom_sf"/>
</dbReference>
<evidence type="ECO:0000256" key="9">
    <source>
        <dbReference type="ARBA" id="ARBA00039733"/>
    </source>
</evidence>
<evidence type="ECO:0000313" key="15">
    <source>
        <dbReference type="Proteomes" id="UP000593765"/>
    </source>
</evidence>
<keyword evidence="8 10" id="KW-0472">Membrane</keyword>
<comment type="subunit">
    <text evidence="10">Component of the Sec protein translocase complex. Heterotrimer consisting of SecY, SecE and SecG subunits. The heterotrimers can form oligomers, although 1 heterotrimer is thought to be able to translocate proteins. Interacts with the ribosome. Interacts with SecDF, and other proteins may be involved. Interacts with SecA.</text>
</comment>
<dbReference type="InterPro" id="IPR030659">
    <property type="entry name" value="SecY_CS"/>
</dbReference>
<evidence type="ECO:0000256" key="5">
    <source>
        <dbReference type="ARBA" id="ARBA00022927"/>
    </source>
</evidence>
<dbReference type="Pfam" id="PF00344">
    <property type="entry name" value="SecY"/>
    <property type="match status" value="1"/>
</dbReference>
<feature type="transmembrane region" description="Helical" evidence="10">
    <location>
        <begin position="335"/>
        <end position="353"/>
    </location>
</feature>
<evidence type="ECO:0000256" key="7">
    <source>
        <dbReference type="ARBA" id="ARBA00023010"/>
    </source>
</evidence>
<dbReference type="GO" id="GO:0043952">
    <property type="term" value="P:protein transport by the Sec complex"/>
    <property type="evidence" value="ECO:0007669"/>
    <property type="project" value="UniProtKB-UniRule"/>
</dbReference>
<dbReference type="NCBIfam" id="TIGR00967">
    <property type="entry name" value="3a0501s007"/>
    <property type="match status" value="1"/>
</dbReference>
<dbReference type="PANTHER" id="PTHR10906">
    <property type="entry name" value="SECY/SEC61-ALPHA FAMILY MEMBER"/>
    <property type="match status" value="1"/>
</dbReference>
<dbReference type="GO" id="GO:0006605">
    <property type="term" value="P:protein targeting"/>
    <property type="evidence" value="ECO:0007669"/>
    <property type="project" value="UniProtKB-UniRule"/>
</dbReference>
<dbReference type="InterPro" id="IPR026593">
    <property type="entry name" value="SecY"/>
</dbReference>
<protein>
    <recommendedName>
        <fullName evidence="9 10">Protein translocase subunit SecY</fullName>
    </recommendedName>
</protein>
<organism evidence="14 15">
    <name type="scientific">Humisphaera borealis</name>
    <dbReference type="NCBI Taxonomy" id="2807512"/>
    <lineage>
        <taxon>Bacteria</taxon>
        <taxon>Pseudomonadati</taxon>
        <taxon>Planctomycetota</taxon>
        <taxon>Phycisphaerae</taxon>
        <taxon>Tepidisphaerales</taxon>
        <taxon>Tepidisphaeraceae</taxon>
        <taxon>Humisphaera</taxon>
    </lineage>
</organism>
<evidence type="ECO:0000256" key="13">
    <source>
        <dbReference type="RuleBase" id="RU004349"/>
    </source>
</evidence>
<evidence type="ECO:0000313" key="14">
    <source>
        <dbReference type="EMBL" id="QOV88218.1"/>
    </source>
</evidence>
<dbReference type="EMBL" id="CP063458">
    <property type="protein sequence ID" value="QOV88218.1"/>
    <property type="molecule type" value="Genomic_DNA"/>
</dbReference>
<dbReference type="SUPFAM" id="SSF103491">
    <property type="entry name" value="Preprotein translocase SecY subunit"/>
    <property type="match status" value="1"/>
</dbReference>
<dbReference type="AlphaFoldDB" id="A0A7M2WRS3"/>
<keyword evidence="4 10" id="KW-0812">Transmembrane</keyword>
<keyword evidence="5 10" id="KW-0653">Protein transport</keyword>
<dbReference type="KEGG" id="hbs:IPV69_18435"/>
<evidence type="ECO:0000256" key="10">
    <source>
        <dbReference type="HAMAP-Rule" id="MF_01465"/>
    </source>
</evidence>